<dbReference type="Gene3D" id="2.160.10.10">
    <property type="entry name" value="Hexapeptide repeat proteins"/>
    <property type="match status" value="1"/>
</dbReference>
<name>A0A171KVM7_9BURK</name>
<proteinExistence type="predicted"/>
<keyword evidence="2" id="KW-0808">Transferase</keyword>
<evidence type="ECO:0000313" key="4">
    <source>
        <dbReference type="Proteomes" id="UP000292039"/>
    </source>
</evidence>
<reference evidence="1 3" key="1">
    <citation type="submission" date="2015-04" db="EMBL/GenBank/DDBJ databases">
        <title>Genome sequence of Kerstersia gyiorum CG1.</title>
        <authorList>
            <person name="Greninger A.L."/>
            <person name="Kozyreva V."/>
            <person name="Chaturvedi V."/>
        </authorList>
    </citation>
    <scope>NUCLEOTIDE SEQUENCE [LARGE SCALE GENOMIC DNA]</scope>
    <source>
        <strain evidence="1 3">CG1</strain>
    </source>
</reference>
<gene>
    <name evidence="1" type="ORF">AAV32_01010</name>
    <name evidence="2" type="ORF">EV679_1049</name>
</gene>
<dbReference type="SUPFAM" id="SSF51161">
    <property type="entry name" value="Trimeric LpxA-like enzymes"/>
    <property type="match status" value="1"/>
</dbReference>
<evidence type="ECO:0000313" key="3">
    <source>
        <dbReference type="Proteomes" id="UP000078084"/>
    </source>
</evidence>
<dbReference type="AlphaFoldDB" id="A0A171KVM7"/>
<dbReference type="Proteomes" id="UP000292039">
    <property type="component" value="Unassembled WGS sequence"/>
</dbReference>
<protein>
    <submittedName>
        <fullName evidence="1 2">Anhydrase</fullName>
    </submittedName>
</protein>
<dbReference type="RefSeq" id="WP_068366607.1">
    <property type="nucleotide sequence ID" value="NZ_CBCSEB010000002.1"/>
</dbReference>
<evidence type="ECO:0000313" key="2">
    <source>
        <dbReference type="EMBL" id="RZS73843.1"/>
    </source>
</evidence>
<dbReference type="OrthoDB" id="9803036at2"/>
<organism evidence="1 3">
    <name type="scientific">Kerstersia gyiorum</name>
    <dbReference type="NCBI Taxonomy" id="206506"/>
    <lineage>
        <taxon>Bacteria</taxon>
        <taxon>Pseudomonadati</taxon>
        <taxon>Pseudomonadota</taxon>
        <taxon>Betaproteobacteria</taxon>
        <taxon>Burkholderiales</taxon>
        <taxon>Alcaligenaceae</taxon>
        <taxon>Kerstersia</taxon>
    </lineage>
</organism>
<dbReference type="PATRIC" id="fig|206506.3.peg.238"/>
<evidence type="ECO:0000313" key="1">
    <source>
        <dbReference type="EMBL" id="KKO72944.1"/>
    </source>
</evidence>
<dbReference type="PANTHER" id="PTHR13061">
    <property type="entry name" value="DYNACTIN SUBUNIT P25"/>
    <property type="match status" value="1"/>
</dbReference>
<dbReference type="InterPro" id="IPR001451">
    <property type="entry name" value="Hexapep"/>
</dbReference>
<comment type="caution">
    <text evidence="1">The sequence shown here is derived from an EMBL/GenBank/DDBJ whole genome shotgun (WGS) entry which is preliminary data.</text>
</comment>
<dbReference type="InterPro" id="IPR047324">
    <property type="entry name" value="LbH_gamma_CA-like"/>
</dbReference>
<dbReference type="PANTHER" id="PTHR13061:SF29">
    <property type="entry name" value="GAMMA CARBONIC ANHYDRASE-LIKE 1, MITOCHONDRIAL-RELATED"/>
    <property type="match status" value="1"/>
</dbReference>
<dbReference type="CDD" id="cd04645">
    <property type="entry name" value="LbH_gamma_CA_like"/>
    <property type="match status" value="1"/>
</dbReference>
<dbReference type="GeneID" id="99727450"/>
<dbReference type="EMBL" id="LBNE01000001">
    <property type="protein sequence ID" value="KKO72944.1"/>
    <property type="molecule type" value="Genomic_DNA"/>
</dbReference>
<dbReference type="InterPro" id="IPR050484">
    <property type="entry name" value="Transf_Hexapept/Carb_Anhydrase"/>
</dbReference>
<keyword evidence="3" id="KW-1185">Reference proteome</keyword>
<dbReference type="STRING" id="206506.AAV32_01010"/>
<sequence length="173" mass="18263">MPIYQLDDLTPNIDPDAFLFENTTVIGDVTLHAGASLWPGTILRGDSAPIVVGANSNIQDGCVLHADPGFPMTVAENVTVGHQAMLHGCTIGAGSLIGIQAVVLNGAVIGRDCLIGAGALVPEGRHIPDRSLVIGVGKVVRTLDDEEIAGLHANTQRYVARAQLYRNRLRRLA</sequence>
<dbReference type="GO" id="GO:0016740">
    <property type="term" value="F:transferase activity"/>
    <property type="evidence" value="ECO:0007669"/>
    <property type="project" value="UniProtKB-KW"/>
</dbReference>
<reference evidence="2 4" key="2">
    <citation type="submission" date="2019-02" db="EMBL/GenBank/DDBJ databases">
        <title>Genomic Encyclopedia of Type Strains, Phase IV (KMG-IV): sequencing the most valuable type-strain genomes for metagenomic binning, comparative biology and taxonomic classification.</title>
        <authorList>
            <person name="Goeker M."/>
        </authorList>
    </citation>
    <scope>NUCLEOTIDE SEQUENCE [LARGE SCALE GENOMIC DNA]</scope>
    <source>
        <strain evidence="2 4">DSM 16618</strain>
    </source>
</reference>
<dbReference type="Pfam" id="PF00132">
    <property type="entry name" value="Hexapep"/>
    <property type="match status" value="1"/>
</dbReference>
<dbReference type="EMBL" id="SGWZ01000001">
    <property type="protein sequence ID" value="RZS73843.1"/>
    <property type="molecule type" value="Genomic_DNA"/>
</dbReference>
<dbReference type="Proteomes" id="UP000078084">
    <property type="component" value="Unassembled WGS sequence"/>
</dbReference>
<accession>A0A171KVM7</accession>
<dbReference type="InterPro" id="IPR011004">
    <property type="entry name" value="Trimer_LpxA-like_sf"/>
</dbReference>